<feature type="region of interest" description="Disordered" evidence="1">
    <location>
        <begin position="185"/>
        <end position="247"/>
    </location>
</feature>
<dbReference type="KEGG" id="mamp:MAMA39_04650"/>
<reference evidence="3 4" key="1">
    <citation type="journal article" date="2015" name="Clin. Infect. Dis.">
        <title>Genomic Investigations unmask Mycoplasma amphoriforme, a new respiratory pathogen.</title>
        <authorList>
            <person name="Gillespie S.H."/>
            <person name="Ling C.L."/>
            <person name="Oravcova K."/>
            <person name="Pinheiro M."/>
            <person name="Wells L."/>
            <person name="Bryant J.M."/>
            <person name="McHugh T.D."/>
            <person name="Bebear C."/>
            <person name="Webster D."/>
            <person name="Harris S.R."/>
            <person name="Seth-Smith H.M."/>
            <person name="Thomson N.R."/>
        </authorList>
    </citation>
    <scope>NUCLEOTIDE SEQUENCE [LARGE SCALE GENOMIC DNA]</scope>
    <source>
        <strain evidence="3 4">A39</strain>
    </source>
</reference>
<evidence type="ECO:0000313" key="4">
    <source>
        <dbReference type="Proteomes" id="UP000261764"/>
    </source>
</evidence>
<sequence>MLYEKQLTMKKLKSVVLDKTWKQIKNSYFSNRFTFKLFNHFPIVILKLAISISVSLKSRIIMKINRFNLKAWISIWSAVGTIGVIGAASSGVVVLAEFLEPGSILGHQNTKVIPKPPKPSLSNNELIRDYYTSIKSEYQVKNEEIKSLLPSEINLLDTGSSEKKLTINDINKKWLELTNEQNQSIQLTPHSETTSSNAQNDVMEENSKDETNNSELQNSEDDGTDSDLKNEDSQPDEPKPIPELSSISNKLNEEHDVSLTKISHDNSKGTVTLRVVVSEKNGARQSYLSDGNFGDLRTAGKTIKLTGFATETQLIKKQYDLWTNTPSLVLKNNLNNIGTWNTHIALDELAQEKDQGDVISKINQWLPDEANKKFEPLLPGLKKLNYKVKISNVEAEHQTSYQLNQVKFNLSILNEKNTIYDSNGEATNEQEWRGLTRGIEGFPKKYRVQIDEQIEKRIEYKLHDTSAGWKRVVISLPYLKTKEQVQKYLNAIVKQNKTEEFLKVIEKTWSNSKIDENTLKTSVYQVSFNPLHDNETTKNQDSSYQQNGSTLVGGGRAPNRQNLNDPTNGMSDKAKINGKEGLVKELRNLLSLSTFTKEDPTNPFLG</sequence>
<keyword evidence="2" id="KW-1133">Transmembrane helix</keyword>
<accession>A0A292II11</accession>
<feature type="compositionally biased region" description="Basic and acidic residues" evidence="1">
    <location>
        <begin position="226"/>
        <end position="240"/>
    </location>
</feature>
<feature type="compositionally biased region" description="Polar residues" evidence="1">
    <location>
        <begin position="539"/>
        <end position="550"/>
    </location>
</feature>
<dbReference type="Proteomes" id="UP000261764">
    <property type="component" value="Chromosome I"/>
</dbReference>
<feature type="compositionally biased region" description="Polar residues" evidence="1">
    <location>
        <begin position="559"/>
        <end position="570"/>
    </location>
</feature>
<feature type="region of interest" description="Disordered" evidence="1">
    <location>
        <begin position="532"/>
        <end position="575"/>
    </location>
</feature>
<keyword evidence="4" id="KW-1185">Reference proteome</keyword>
<keyword evidence="2" id="KW-0812">Transmembrane</keyword>
<dbReference type="EMBL" id="HG937516">
    <property type="protein sequence ID" value="CDN40584.1"/>
    <property type="molecule type" value="Genomic_DNA"/>
</dbReference>
<evidence type="ECO:0000313" key="3">
    <source>
        <dbReference type="EMBL" id="CDN40584.1"/>
    </source>
</evidence>
<feature type="compositionally biased region" description="Polar residues" evidence="1">
    <location>
        <begin position="185"/>
        <end position="200"/>
    </location>
</feature>
<organism evidence="3 4">
    <name type="scientific">Mycoplasma amphoriforme A39</name>
    <dbReference type="NCBI Taxonomy" id="572419"/>
    <lineage>
        <taxon>Bacteria</taxon>
        <taxon>Bacillati</taxon>
        <taxon>Mycoplasmatota</taxon>
        <taxon>Mollicutes</taxon>
        <taxon>Mycoplasmataceae</taxon>
        <taxon>Mycoplasma</taxon>
    </lineage>
</organism>
<evidence type="ECO:0000256" key="2">
    <source>
        <dbReference type="SAM" id="Phobius"/>
    </source>
</evidence>
<name>A0A292II11_9MOLU</name>
<evidence type="ECO:0000256" key="1">
    <source>
        <dbReference type="SAM" id="MobiDB-lite"/>
    </source>
</evidence>
<keyword evidence="2" id="KW-0472">Membrane</keyword>
<feature type="transmembrane region" description="Helical" evidence="2">
    <location>
        <begin position="76"/>
        <end position="99"/>
    </location>
</feature>
<dbReference type="AlphaFoldDB" id="A0A292II11"/>
<gene>
    <name evidence="3" type="ORF">MAMA39_04650</name>
</gene>
<protein>
    <submittedName>
        <fullName evidence="3">Uncharacterized protein</fullName>
    </submittedName>
</protein>
<proteinExistence type="predicted"/>